<feature type="compositionally biased region" description="Basic and acidic residues" evidence="3">
    <location>
        <begin position="728"/>
        <end position="747"/>
    </location>
</feature>
<feature type="compositionally biased region" description="Basic and acidic residues" evidence="3">
    <location>
        <begin position="285"/>
        <end position="300"/>
    </location>
</feature>
<reference evidence="4" key="3">
    <citation type="submission" date="2025-09" db="UniProtKB">
        <authorList>
            <consortium name="Ensembl"/>
        </authorList>
    </citation>
    <scope>IDENTIFICATION</scope>
    <source>
        <strain evidence="4">Boxer</strain>
    </source>
</reference>
<dbReference type="PANTHER" id="PTHR19212">
    <property type="entry name" value="LEUCINE RICH REPEAT IN FLII INTERACTING PROTEIN"/>
    <property type="match status" value="1"/>
</dbReference>
<feature type="compositionally biased region" description="Basic and acidic residues" evidence="3">
    <location>
        <begin position="78"/>
        <end position="91"/>
    </location>
</feature>
<sequence length="839" mass="89702">MSSPAAAPRGDIDCLSPEAQKLAEARLAAKRAARAEAREIRMKELERQQKEPSEHGGHLNSSSRASSRASSARASPVVEERPEKDFTEKGSRSLPGLSAATLASLGGTSSRRGSGDTSISVDTEASIREIKDSLAEVEEKYKKAMVSNAQLDNEKTNFMYQVDTLKDMLLELEEQLAESRRQYEDKSKEFEREKHAHSILQFQFAEVKEALKQREEMLEKHGIVLNSDIATNGETSETLNNVGHQGPSKITKEELNALKTTGDGTLGRASEVEVKSEIVENVGKREILQNSEQEQHREDPAQECVDTEVLHPGENAEDQKASEDSAPSLGVLADATNEEQAQNQILENASFLENTAQVESNEVTGTPDDRTGAPLEQSECLSELVDEIPGPGSGQDSCNASDIKKQSKESAEKQEDLKTSLGEDSTKPCQESAPLQTSEVGGLDSADPGEQGGSPTEGVVEAGLMGLGEQVGTGASGPPTYNNDNMSHDEECAAEAHTELDTSTGHALDKELSRQEAAEPPELPGQRAAVDEENDEKEDEERGLRDEEPGQTEVQDVPCCPAAESSPQGATGLAVPDAKSKPLVTKEPEEEKSDQKGDALASSQKKIKNKKKKNKKKSPAPVETLQDAKKELTFQNSDGSEVKEGEHAALSDTKPVVKTQNEVPESPKEKNISGSSEKIDCPENLKIELAEKLDQEDNDVNTKKGGKTADGDTLGLRGDTTQSSDMSASDKELDEAVRKDDAKEDGAAHSSAPEPGHGGASSSALPENEGPFKDTDDAPQTGSTEQHETAEGPSQIVGKAVGNDHVASAGELGASNSEGRDKPRGGSEKGKSNEECTMS</sequence>
<dbReference type="GeneTree" id="ENSGT00530000063564"/>
<feature type="compositionally biased region" description="Low complexity" evidence="3">
    <location>
        <begin position="104"/>
        <end position="120"/>
    </location>
</feature>
<feature type="compositionally biased region" description="Basic and acidic residues" evidence="3">
    <location>
        <begin position="486"/>
        <end position="500"/>
    </location>
</feature>
<dbReference type="Ensembl" id="ENSCAFT00845051784.1">
    <property type="protein sequence ID" value="ENSCAFP00845040631.1"/>
    <property type="gene ID" value="ENSCAFG00845029031.1"/>
</dbReference>
<dbReference type="PANTHER" id="PTHR19212:SF5">
    <property type="entry name" value="LEUCINE-RICH REPEAT FLIGHTLESS-INTERACTING PROTEIN 1"/>
    <property type="match status" value="1"/>
</dbReference>
<dbReference type="Pfam" id="PF09738">
    <property type="entry name" value="LRRFIP"/>
    <property type="match status" value="1"/>
</dbReference>
<feature type="compositionally biased region" description="Basic and acidic residues" evidence="3">
    <location>
        <begin position="640"/>
        <end position="649"/>
    </location>
</feature>
<dbReference type="Gene3D" id="1.20.5.4090">
    <property type="match status" value="1"/>
</dbReference>
<reference evidence="4" key="1">
    <citation type="submission" date="2020-03" db="EMBL/GenBank/DDBJ databases">
        <title>Long-read based genome assembly of a Labrador retriever dog.</title>
        <authorList>
            <person name="Eory L."/>
            <person name="Zhang W."/>
            <person name="Schoenebeck J."/>
        </authorList>
    </citation>
    <scope>NUCLEOTIDE SEQUENCE [LARGE SCALE GENOMIC DNA]</scope>
    <source>
        <strain evidence="4">Labrador retriever</strain>
    </source>
</reference>
<feature type="compositionally biased region" description="Basic and acidic residues" evidence="3">
    <location>
        <begin position="818"/>
        <end position="839"/>
    </location>
</feature>
<dbReference type="InterPro" id="IPR019139">
    <property type="entry name" value="LRRFIP1/2"/>
</dbReference>
<evidence type="ECO:0000256" key="3">
    <source>
        <dbReference type="SAM" id="MobiDB-lite"/>
    </source>
</evidence>
<feature type="region of interest" description="Disordered" evidence="3">
    <location>
        <begin position="27"/>
        <end position="121"/>
    </location>
</feature>
<feature type="region of interest" description="Disordered" evidence="3">
    <location>
        <begin position="285"/>
        <end position="339"/>
    </location>
</feature>
<reference evidence="4" key="2">
    <citation type="submission" date="2025-08" db="UniProtKB">
        <authorList>
            <consortium name="Ensembl"/>
        </authorList>
    </citation>
    <scope>IDENTIFICATION</scope>
    <source>
        <strain evidence="4">Boxer</strain>
    </source>
</reference>
<feature type="compositionally biased region" description="Polar residues" evidence="3">
    <location>
        <begin position="352"/>
        <end position="364"/>
    </location>
</feature>
<feature type="compositionally biased region" description="Basic and acidic residues" evidence="3">
    <location>
        <begin position="578"/>
        <end position="597"/>
    </location>
</feature>
<accession>A0A8I3Q6X4</accession>
<feature type="compositionally biased region" description="Low complexity" evidence="3">
    <location>
        <begin position="61"/>
        <end position="75"/>
    </location>
</feature>
<evidence type="ECO:0000256" key="2">
    <source>
        <dbReference type="ARBA" id="ARBA00023054"/>
    </source>
</evidence>
<dbReference type="FunFam" id="1.20.5.4090:FF:000001">
    <property type="entry name" value="leucine-rich repeat flightless-interacting protein 2 isoform X1"/>
    <property type="match status" value="1"/>
</dbReference>
<dbReference type="Proteomes" id="UP000805418">
    <property type="component" value="Chromosome 25"/>
</dbReference>
<name>A0A8I3Q6X4_CANLF</name>
<feature type="compositionally biased region" description="Basic residues" evidence="3">
    <location>
        <begin position="605"/>
        <end position="618"/>
    </location>
</feature>
<dbReference type="OrthoDB" id="10028421at2759"/>
<feature type="compositionally biased region" description="Basic and acidic residues" evidence="3">
    <location>
        <begin position="665"/>
        <end position="695"/>
    </location>
</feature>
<feature type="compositionally biased region" description="Gly residues" evidence="3">
    <location>
        <begin position="465"/>
        <end position="475"/>
    </location>
</feature>
<proteinExistence type="inferred from homology"/>
<dbReference type="GO" id="GO:0006355">
    <property type="term" value="P:regulation of DNA-templated transcription"/>
    <property type="evidence" value="ECO:0007669"/>
    <property type="project" value="InterPro"/>
</dbReference>
<evidence type="ECO:0000313" key="5">
    <source>
        <dbReference type="Proteomes" id="UP000805418"/>
    </source>
</evidence>
<organism evidence="4 5">
    <name type="scientific">Canis lupus familiaris</name>
    <name type="common">Dog</name>
    <name type="synonym">Canis familiaris</name>
    <dbReference type="NCBI Taxonomy" id="9615"/>
    <lineage>
        <taxon>Eukaryota</taxon>
        <taxon>Metazoa</taxon>
        <taxon>Chordata</taxon>
        <taxon>Craniata</taxon>
        <taxon>Vertebrata</taxon>
        <taxon>Euteleostomi</taxon>
        <taxon>Mammalia</taxon>
        <taxon>Eutheria</taxon>
        <taxon>Laurasiatheria</taxon>
        <taxon>Carnivora</taxon>
        <taxon>Caniformia</taxon>
        <taxon>Canidae</taxon>
        <taxon>Canis</taxon>
    </lineage>
</organism>
<protein>
    <submittedName>
        <fullName evidence="4">LRR binding FLII interacting protein 1</fullName>
    </submittedName>
</protein>
<comment type="similarity">
    <text evidence="1">Belongs to the LRRFIP family.</text>
</comment>
<evidence type="ECO:0000256" key="1">
    <source>
        <dbReference type="ARBA" id="ARBA00008275"/>
    </source>
</evidence>
<feature type="compositionally biased region" description="Basic and acidic residues" evidence="3">
    <location>
        <begin position="33"/>
        <end position="57"/>
    </location>
</feature>
<dbReference type="AlphaFoldDB" id="A0A8I3Q6X4"/>
<feature type="compositionally biased region" description="Polar residues" evidence="3">
    <location>
        <begin position="427"/>
        <end position="439"/>
    </location>
</feature>
<gene>
    <name evidence="4" type="primary">LRRFIP1</name>
</gene>
<feature type="region of interest" description="Disordered" evidence="3">
    <location>
        <begin position="352"/>
        <end position="839"/>
    </location>
</feature>
<feature type="compositionally biased region" description="Basic and acidic residues" evidence="3">
    <location>
        <begin position="507"/>
        <end position="517"/>
    </location>
</feature>
<evidence type="ECO:0000313" key="4">
    <source>
        <dbReference type="Ensembl" id="ENSCAFP00845040631.1"/>
    </source>
</evidence>
<keyword evidence="2" id="KW-0175">Coiled coil</keyword>
<keyword evidence="5" id="KW-1185">Reference proteome</keyword>
<feature type="compositionally biased region" description="Basic and acidic residues" evidence="3">
    <location>
        <begin position="402"/>
        <end position="418"/>
    </location>
</feature>